<sequence length="189" mass="21251">MDKQNSKPSTKVALVYRIMDKQNSQSSQQKALWFTLLWTNRTLKTVNNSGFGLPYYGQTELSKQSTKVALVYRTMDKQNSQSINISGSGLPYYGQTELSKQSTLVALVYRTMDEQNSQSSQQKALWCIILWTIGTLKAVKICGSRILYSFSCEFQKLTKGNQVLDMPPPPISCGTNGFAHIQLFAFPLV</sequence>
<keyword evidence="2" id="KW-1185">Reference proteome</keyword>
<reference evidence="1" key="2">
    <citation type="submission" date="2020-11" db="EMBL/GenBank/DDBJ databases">
        <authorList>
            <person name="McCartney M.A."/>
            <person name="Auch B."/>
            <person name="Kono T."/>
            <person name="Mallez S."/>
            <person name="Becker A."/>
            <person name="Gohl D.M."/>
            <person name="Silverstein K.A.T."/>
            <person name="Koren S."/>
            <person name="Bechman K.B."/>
            <person name="Herman A."/>
            <person name="Abrahante J.E."/>
            <person name="Garbe J."/>
        </authorList>
    </citation>
    <scope>NUCLEOTIDE SEQUENCE</scope>
    <source>
        <strain evidence="1">Duluth1</strain>
        <tissue evidence="1">Whole animal</tissue>
    </source>
</reference>
<proteinExistence type="predicted"/>
<name>A0A9D4I982_DREPO</name>
<dbReference type="EMBL" id="JAIWYP010000010">
    <property type="protein sequence ID" value="KAH3752995.1"/>
    <property type="molecule type" value="Genomic_DNA"/>
</dbReference>
<protein>
    <submittedName>
        <fullName evidence="1">Uncharacterized protein</fullName>
    </submittedName>
</protein>
<accession>A0A9D4I982</accession>
<dbReference type="AlphaFoldDB" id="A0A9D4I982"/>
<evidence type="ECO:0000313" key="1">
    <source>
        <dbReference type="EMBL" id="KAH3752995.1"/>
    </source>
</evidence>
<organism evidence="1 2">
    <name type="scientific">Dreissena polymorpha</name>
    <name type="common">Zebra mussel</name>
    <name type="synonym">Mytilus polymorpha</name>
    <dbReference type="NCBI Taxonomy" id="45954"/>
    <lineage>
        <taxon>Eukaryota</taxon>
        <taxon>Metazoa</taxon>
        <taxon>Spiralia</taxon>
        <taxon>Lophotrochozoa</taxon>
        <taxon>Mollusca</taxon>
        <taxon>Bivalvia</taxon>
        <taxon>Autobranchia</taxon>
        <taxon>Heteroconchia</taxon>
        <taxon>Euheterodonta</taxon>
        <taxon>Imparidentia</taxon>
        <taxon>Neoheterodontei</taxon>
        <taxon>Myida</taxon>
        <taxon>Dreissenoidea</taxon>
        <taxon>Dreissenidae</taxon>
        <taxon>Dreissena</taxon>
    </lineage>
</organism>
<evidence type="ECO:0000313" key="2">
    <source>
        <dbReference type="Proteomes" id="UP000828390"/>
    </source>
</evidence>
<dbReference type="Proteomes" id="UP000828390">
    <property type="component" value="Unassembled WGS sequence"/>
</dbReference>
<reference evidence="1" key="1">
    <citation type="journal article" date="2019" name="bioRxiv">
        <title>The Genome of the Zebra Mussel, Dreissena polymorpha: A Resource for Invasive Species Research.</title>
        <authorList>
            <person name="McCartney M.A."/>
            <person name="Auch B."/>
            <person name="Kono T."/>
            <person name="Mallez S."/>
            <person name="Zhang Y."/>
            <person name="Obille A."/>
            <person name="Becker A."/>
            <person name="Abrahante J.E."/>
            <person name="Garbe J."/>
            <person name="Badalamenti J.P."/>
            <person name="Herman A."/>
            <person name="Mangelson H."/>
            <person name="Liachko I."/>
            <person name="Sullivan S."/>
            <person name="Sone E.D."/>
            <person name="Koren S."/>
            <person name="Silverstein K.A.T."/>
            <person name="Beckman K.B."/>
            <person name="Gohl D.M."/>
        </authorList>
    </citation>
    <scope>NUCLEOTIDE SEQUENCE</scope>
    <source>
        <strain evidence="1">Duluth1</strain>
        <tissue evidence="1">Whole animal</tissue>
    </source>
</reference>
<gene>
    <name evidence="1" type="ORF">DPMN_187623</name>
</gene>
<comment type="caution">
    <text evidence="1">The sequence shown here is derived from an EMBL/GenBank/DDBJ whole genome shotgun (WGS) entry which is preliminary data.</text>
</comment>